<name>A0A3E0U689_9GAMM</name>
<dbReference type="Proteomes" id="UP000256899">
    <property type="component" value="Unassembled WGS sequence"/>
</dbReference>
<evidence type="ECO:0000313" key="4">
    <source>
        <dbReference type="Proteomes" id="UP000256899"/>
    </source>
</evidence>
<dbReference type="InterPro" id="IPR000866">
    <property type="entry name" value="AhpC/TSA"/>
</dbReference>
<evidence type="ECO:0000313" key="3">
    <source>
        <dbReference type="EMBL" id="REL32319.1"/>
    </source>
</evidence>
<dbReference type="CDD" id="cd02969">
    <property type="entry name" value="PRX_like1"/>
    <property type="match status" value="1"/>
</dbReference>
<dbReference type="GO" id="GO:0016491">
    <property type="term" value="F:oxidoreductase activity"/>
    <property type="evidence" value="ECO:0007669"/>
    <property type="project" value="InterPro"/>
</dbReference>
<dbReference type="PANTHER" id="PTHR43640:SF1">
    <property type="entry name" value="THIOREDOXIN-DEPENDENT PEROXIREDOXIN"/>
    <property type="match status" value="1"/>
</dbReference>
<comment type="caution">
    <text evidence="3">The sequence shown here is derived from an EMBL/GenBank/DDBJ whole genome shotgun (WGS) entry which is preliminary data.</text>
</comment>
<dbReference type="Pfam" id="PF00578">
    <property type="entry name" value="AhpC-TSA"/>
    <property type="match status" value="1"/>
</dbReference>
<dbReference type="InterPro" id="IPR047262">
    <property type="entry name" value="PRX-like1"/>
</dbReference>
<gene>
    <name evidence="3" type="ORF">DXX94_17250</name>
</gene>
<accession>A0A3E0U689</accession>
<feature type="domain" description="Thioredoxin" evidence="2">
    <location>
        <begin position="38"/>
        <end position="190"/>
    </location>
</feature>
<evidence type="ECO:0000256" key="1">
    <source>
        <dbReference type="SAM" id="SignalP"/>
    </source>
</evidence>
<reference evidence="4" key="1">
    <citation type="submission" date="2018-08" db="EMBL/GenBank/DDBJ databases">
        <title>Thalassotalea euphylliae genome.</title>
        <authorList>
            <person name="Summers S."/>
            <person name="Rice S.A."/>
            <person name="Freckelton M.L."/>
            <person name="Nedved B.T."/>
            <person name="Hadfield M.G."/>
        </authorList>
    </citation>
    <scope>NUCLEOTIDE SEQUENCE [LARGE SCALE GENOMIC DNA]</scope>
    <source>
        <strain evidence="4">H3</strain>
    </source>
</reference>
<dbReference type="PANTHER" id="PTHR43640">
    <property type="entry name" value="OS07G0260300 PROTEIN"/>
    <property type="match status" value="1"/>
</dbReference>
<organism evidence="3 4">
    <name type="scientific">Thalassotalea euphylliae</name>
    <dbReference type="NCBI Taxonomy" id="1655234"/>
    <lineage>
        <taxon>Bacteria</taxon>
        <taxon>Pseudomonadati</taxon>
        <taxon>Pseudomonadota</taxon>
        <taxon>Gammaproteobacteria</taxon>
        <taxon>Alteromonadales</taxon>
        <taxon>Colwelliaceae</taxon>
        <taxon>Thalassotalea</taxon>
    </lineage>
</organism>
<dbReference type="InterPro" id="IPR036249">
    <property type="entry name" value="Thioredoxin-like_sf"/>
</dbReference>
<feature type="chain" id="PRO_5017605985" evidence="1">
    <location>
        <begin position="33"/>
        <end position="217"/>
    </location>
</feature>
<keyword evidence="1" id="KW-0732">Signal</keyword>
<feature type="signal peptide" evidence="1">
    <location>
        <begin position="1"/>
        <end position="32"/>
    </location>
</feature>
<dbReference type="EMBL" id="QUOT01000001">
    <property type="protein sequence ID" value="REL32319.1"/>
    <property type="molecule type" value="Genomic_DNA"/>
</dbReference>
<dbReference type="PROSITE" id="PS51352">
    <property type="entry name" value="THIOREDOXIN_2"/>
    <property type="match status" value="1"/>
</dbReference>
<dbReference type="GO" id="GO:0016209">
    <property type="term" value="F:antioxidant activity"/>
    <property type="evidence" value="ECO:0007669"/>
    <property type="project" value="InterPro"/>
</dbReference>
<dbReference type="SUPFAM" id="SSF52833">
    <property type="entry name" value="Thioredoxin-like"/>
    <property type="match status" value="1"/>
</dbReference>
<proteinExistence type="predicted"/>
<keyword evidence="4" id="KW-1185">Reference proteome</keyword>
<dbReference type="AlphaFoldDB" id="A0A3E0U689"/>
<sequence>MYLFKHWQNVNKRLVAILTCSALVLFLSPAHAAAKVAIKVDSAAPDFQLVNTQGETVKLADFAGKYVVLEWTNHLCPYVKKHYESDNMQGLQRKYTEQDVVWLSIISSAPGKQGHVSATKADALTQDRNASPSHVLFDESGDVGKLYGAKTTPHMYIIDPKGTLRYAGAIDSIKSANPADIAKATNYVEVSMRSLMTGEPVDKKVTAPYGCSVKYKS</sequence>
<dbReference type="InterPro" id="IPR013766">
    <property type="entry name" value="Thioredoxin_domain"/>
</dbReference>
<evidence type="ECO:0000259" key="2">
    <source>
        <dbReference type="PROSITE" id="PS51352"/>
    </source>
</evidence>
<protein>
    <submittedName>
        <fullName evidence="3">Thioredoxin family protein</fullName>
    </submittedName>
</protein>
<dbReference type="RefSeq" id="WP_116017801.1">
    <property type="nucleotide sequence ID" value="NZ_QUOT01000001.1"/>
</dbReference>
<dbReference type="Gene3D" id="3.40.30.10">
    <property type="entry name" value="Glutaredoxin"/>
    <property type="match status" value="1"/>
</dbReference>